<evidence type="ECO:0000313" key="2">
    <source>
        <dbReference type="EMBL" id="GFD53161.1"/>
    </source>
</evidence>
<dbReference type="EMBL" id="BKCJ011790802">
    <property type="protein sequence ID" value="GFD53161.1"/>
    <property type="molecule type" value="Genomic_DNA"/>
</dbReference>
<feature type="region of interest" description="Disordered" evidence="1">
    <location>
        <begin position="1"/>
        <end position="101"/>
    </location>
</feature>
<sequence length="101" mass="10722">ADALAPGRRNPRAARRPCGPRQPLAGYRRTLPPAQPRFSDANRVFDGQPRLGHGRAPRAPWPLPRLARLGRARHAAPVPGAPQLARGPRSLAGGAAPLLGK</sequence>
<dbReference type="AlphaFoldDB" id="A0A699X8L3"/>
<protein>
    <submittedName>
        <fullName evidence="2">Uncharacterized protein</fullName>
    </submittedName>
</protein>
<feature type="non-terminal residue" evidence="2">
    <location>
        <position position="1"/>
    </location>
</feature>
<comment type="caution">
    <text evidence="2">The sequence shown here is derived from an EMBL/GenBank/DDBJ whole genome shotgun (WGS) entry which is preliminary data.</text>
</comment>
<gene>
    <name evidence="2" type="ORF">Tci_925130</name>
</gene>
<reference evidence="2" key="1">
    <citation type="journal article" date="2019" name="Sci. Rep.">
        <title>Draft genome of Tanacetum cinerariifolium, the natural source of mosquito coil.</title>
        <authorList>
            <person name="Yamashiro T."/>
            <person name="Shiraishi A."/>
            <person name="Satake H."/>
            <person name="Nakayama K."/>
        </authorList>
    </citation>
    <scope>NUCLEOTIDE SEQUENCE</scope>
</reference>
<proteinExistence type="predicted"/>
<name>A0A699X8L3_TANCI</name>
<evidence type="ECO:0000256" key="1">
    <source>
        <dbReference type="SAM" id="MobiDB-lite"/>
    </source>
</evidence>
<accession>A0A699X8L3</accession>
<organism evidence="2">
    <name type="scientific">Tanacetum cinerariifolium</name>
    <name type="common">Dalmatian daisy</name>
    <name type="synonym">Chrysanthemum cinerariifolium</name>
    <dbReference type="NCBI Taxonomy" id="118510"/>
    <lineage>
        <taxon>Eukaryota</taxon>
        <taxon>Viridiplantae</taxon>
        <taxon>Streptophyta</taxon>
        <taxon>Embryophyta</taxon>
        <taxon>Tracheophyta</taxon>
        <taxon>Spermatophyta</taxon>
        <taxon>Magnoliopsida</taxon>
        <taxon>eudicotyledons</taxon>
        <taxon>Gunneridae</taxon>
        <taxon>Pentapetalae</taxon>
        <taxon>asterids</taxon>
        <taxon>campanulids</taxon>
        <taxon>Asterales</taxon>
        <taxon>Asteraceae</taxon>
        <taxon>Asteroideae</taxon>
        <taxon>Anthemideae</taxon>
        <taxon>Anthemidinae</taxon>
        <taxon>Tanacetum</taxon>
    </lineage>
</organism>